<accession>A0A1Q2CKR0</accession>
<dbReference type="InterPro" id="IPR011611">
    <property type="entry name" value="PfkB_dom"/>
</dbReference>
<evidence type="ECO:0000256" key="1">
    <source>
        <dbReference type="ARBA" id="ARBA00010688"/>
    </source>
</evidence>
<dbReference type="SUPFAM" id="SSF53613">
    <property type="entry name" value="Ribokinase-like"/>
    <property type="match status" value="1"/>
</dbReference>
<feature type="domain" description="Carbohydrate kinase PfkB" evidence="7">
    <location>
        <begin position="11"/>
        <end position="308"/>
    </location>
</feature>
<evidence type="ECO:0000313" key="9">
    <source>
        <dbReference type="Proteomes" id="UP000188145"/>
    </source>
</evidence>
<dbReference type="InterPro" id="IPR017583">
    <property type="entry name" value="Tagatose/fructose_Pkinase"/>
</dbReference>
<dbReference type="PROSITE" id="PS00584">
    <property type="entry name" value="PFKB_KINASES_2"/>
    <property type="match status" value="1"/>
</dbReference>
<dbReference type="Gene3D" id="3.40.1190.20">
    <property type="match status" value="1"/>
</dbReference>
<keyword evidence="2 6" id="KW-0808">Transferase</keyword>
<reference evidence="9" key="1">
    <citation type="submission" date="2017-02" db="EMBL/GenBank/DDBJ databases">
        <title>Tessaracoccus aquaemaris sp. nov., isolated from the intestine of a Korean rockfish, Sebastes schlegelii, in a marine aquaculture pond.</title>
        <authorList>
            <person name="Tak E.J."/>
            <person name="Bae J.-W."/>
        </authorList>
    </citation>
    <scope>NUCLEOTIDE SEQUENCE [LARGE SCALE GENOMIC DNA]</scope>
    <source>
        <strain evidence="9">NSG39</strain>
    </source>
</reference>
<dbReference type="GO" id="GO:0005829">
    <property type="term" value="C:cytosol"/>
    <property type="evidence" value="ECO:0007669"/>
    <property type="project" value="TreeGrafter"/>
</dbReference>
<gene>
    <name evidence="8" type="ORF">BW730_03275</name>
</gene>
<proteinExistence type="inferred from homology"/>
<dbReference type="InterPro" id="IPR002173">
    <property type="entry name" value="Carboh/pur_kinase_PfkB_CS"/>
</dbReference>
<dbReference type="OrthoDB" id="9801219at2"/>
<dbReference type="NCBIfam" id="TIGR03168">
    <property type="entry name" value="1-PFK"/>
    <property type="match status" value="1"/>
</dbReference>
<keyword evidence="4" id="KW-0418">Kinase</keyword>
<dbReference type="Pfam" id="PF00294">
    <property type="entry name" value="PfkB"/>
    <property type="match status" value="1"/>
</dbReference>
<dbReference type="InterPro" id="IPR029056">
    <property type="entry name" value="Ribokinase-like"/>
</dbReference>
<dbReference type="AlphaFoldDB" id="A0A1Q2CKR0"/>
<dbReference type="PANTHER" id="PTHR46566">
    <property type="entry name" value="1-PHOSPHOFRUCTOKINASE-RELATED"/>
    <property type="match status" value="1"/>
</dbReference>
<dbReference type="CDD" id="cd01164">
    <property type="entry name" value="FruK_PfkB_like"/>
    <property type="match status" value="1"/>
</dbReference>
<comment type="similarity">
    <text evidence="1">Belongs to the carbohydrate kinase PfkB family.</text>
</comment>
<dbReference type="GO" id="GO:0008443">
    <property type="term" value="F:phosphofructokinase activity"/>
    <property type="evidence" value="ECO:0007669"/>
    <property type="project" value="TreeGrafter"/>
</dbReference>
<evidence type="ECO:0000256" key="2">
    <source>
        <dbReference type="ARBA" id="ARBA00022679"/>
    </source>
</evidence>
<keyword evidence="5" id="KW-0067">ATP-binding</keyword>
<dbReference type="PANTHER" id="PTHR46566:SF5">
    <property type="entry name" value="1-PHOSPHOFRUCTOKINASE"/>
    <property type="match status" value="1"/>
</dbReference>
<dbReference type="KEGG" id="tes:BW730_03275"/>
<evidence type="ECO:0000256" key="6">
    <source>
        <dbReference type="PIRNR" id="PIRNR000535"/>
    </source>
</evidence>
<dbReference type="RefSeq" id="WP_077685001.1">
    <property type="nucleotide sequence ID" value="NZ_CP019606.1"/>
</dbReference>
<dbReference type="Proteomes" id="UP000188145">
    <property type="component" value="Chromosome"/>
</dbReference>
<sequence length="322" mass="32351">MADEVVTLTANPSVDRTIVLDGELSRGQVQRTAHVTEQAGGKGLNVARVLAGAGRRVVAIAPAVDPAYRALADEPPAGNLRAGDLTEGHRVRINTAITEPDGTTTKINEAGVPLSDAERAATAELLTEQAHGARWVVLSGSLPPGAPADWYPQLTRRLGGVKVAVDTSGRYLAAVVAGLGDAPIDLLKPNSDELAELTGGDAERFEADAARGQVDAIATAARGLVDRGIANVLVTLGGSGAVLVTAEGAWFAHSPEIAVRSTVGAGDSAVAGFILADLAGLGPADCLASAVAYGSAAAALPSTTLPTPADAQPLLPPVAAVG</sequence>
<dbReference type="GO" id="GO:0005524">
    <property type="term" value="F:ATP binding"/>
    <property type="evidence" value="ECO:0007669"/>
    <property type="project" value="UniProtKB-KW"/>
</dbReference>
<evidence type="ECO:0000256" key="3">
    <source>
        <dbReference type="ARBA" id="ARBA00022741"/>
    </source>
</evidence>
<evidence type="ECO:0000256" key="5">
    <source>
        <dbReference type="ARBA" id="ARBA00022840"/>
    </source>
</evidence>
<name>A0A1Q2CKR0_9ACTN</name>
<organism evidence="8 9">
    <name type="scientific">Tessaracoccus aquimaris</name>
    <dbReference type="NCBI Taxonomy" id="1332264"/>
    <lineage>
        <taxon>Bacteria</taxon>
        <taxon>Bacillati</taxon>
        <taxon>Actinomycetota</taxon>
        <taxon>Actinomycetes</taxon>
        <taxon>Propionibacteriales</taxon>
        <taxon>Propionibacteriaceae</taxon>
        <taxon>Tessaracoccus</taxon>
    </lineage>
</organism>
<dbReference type="STRING" id="1332264.BW730_03275"/>
<evidence type="ECO:0000259" key="7">
    <source>
        <dbReference type="Pfam" id="PF00294"/>
    </source>
</evidence>
<keyword evidence="9" id="KW-1185">Reference proteome</keyword>
<dbReference type="EMBL" id="CP019606">
    <property type="protein sequence ID" value="AQP46693.1"/>
    <property type="molecule type" value="Genomic_DNA"/>
</dbReference>
<evidence type="ECO:0000256" key="4">
    <source>
        <dbReference type="ARBA" id="ARBA00022777"/>
    </source>
</evidence>
<keyword evidence="3" id="KW-0547">Nucleotide-binding</keyword>
<evidence type="ECO:0000313" key="8">
    <source>
        <dbReference type="EMBL" id="AQP46693.1"/>
    </source>
</evidence>
<protein>
    <recommendedName>
        <fullName evidence="7">Carbohydrate kinase PfkB domain-containing protein</fullName>
    </recommendedName>
</protein>
<dbReference type="PIRSF" id="PIRSF000535">
    <property type="entry name" value="1PFK/6PFK/LacC"/>
    <property type="match status" value="1"/>
</dbReference>